<evidence type="ECO:0000313" key="3">
    <source>
        <dbReference type="Proteomes" id="UP000193144"/>
    </source>
</evidence>
<evidence type="ECO:0000256" key="1">
    <source>
        <dbReference type="SAM" id="MobiDB-lite"/>
    </source>
</evidence>
<dbReference type="EMBL" id="MCFA01000151">
    <property type="protein sequence ID" value="ORY03063.1"/>
    <property type="molecule type" value="Genomic_DNA"/>
</dbReference>
<feature type="compositionally biased region" description="Polar residues" evidence="1">
    <location>
        <begin position="40"/>
        <end position="50"/>
    </location>
</feature>
<dbReference type="AlphaFoldDB" id="A0A1Y1YYF0"/>
<feature type="compositionally biased region" description="Polar residues" evidence="1">
    <location>
        <begin position="65"/>
        <end position="74"/>
    </location>
</feature>
<feature type="region of interest" description="Disordered" evidence="1">
    <location>
        <begin position="459"/>
        <end position="481"/>
    </location>
</feature>
<sequence>MSTNMGPRNGSRASRTVTATSRPTSHVSSNRAQPIEIGTPSRTEIPSTMESVEFTPSPPDDNRLPTPSRSQVGQKRTGPDGLEEQCSPKMYKRSNIIIEYGPGDSDRELVPFDILLEHSPKMTERFTAAEALRVAMARAKTLKKVLKKVVDPYNLNETFDDNAARAVLEECYLRYPLASFQIVLKKVIMETTEQQYKNNKMLKVPVSSGGFNKKQYGLSEVPARLRHLIPEAIAIIAQAVYVKLGRIKNTEEGGIRTNPIKAAADGRIIMYHVDRDSVRNLSIWLLGAPLPYSHPAQLCKVHSLASELGIQTLEKFCMDTLSNAMFKCIELADKQGLKLFDALQLPALTRDDSFNSSQQDPLDNVLSVVFDYVLDQNKPESELQKIAIRAIVRSRDARVYGRYISRFDKRMTDFLAHEAFALLREDEIKREEGMDFGTDMKQPLHRQSTHSHANTFKAGTQLPASLGGNHQQGSNGMADSSRSVVAELYDAAKWDDGAPESFTRDG</sequence>
<name>A0A1Y1YYF0_9PLEO</name>
<evidence type="ECO:0000313" key="2">
    <source>
        <dbReference type="EMBL" id="ORY03063.1"/>
    </source>
</evidence>
<comment type="caution">
    <text evidence="2">The sequence shown here is derived from an EMBL/GenBank/DDBJ whole genome shotgun (WGS) entry which is preliminary data.</text>
</comment>
<proteinExistence type="predicted"/>
<protein>
    <submittedName>
        <fullName evidence="2">Uncharacterized protein</fullName>
    </submittedName>
</protein>
<gene>
    <name evidence="2" type="ORF">BCR34DRAFT_77371</name>
</gene>
<keyword evidence="3" id="KW-1185">Reference proteome</keyword>
<feature type="compositionally biased region" description="Polar residues" evidence="1">
    <location>
        <begin position="468"/>
        <end position="481"/>
    </location>
</feature>
<accession>A0A1Y1YYF0</accession>
<dbReference type="OrthoDB" id="3794120at2759"/>
<organism evidence="2 3">
    <name type="scientific">Clohesyomyces aquaticus</name>
    <dbReference type="NCBI Taxonomy" id="1231657"/>
    <lineage>
        <taxon>Eukaryota</taxon>
        <taxon>Fungi</taxon>
        <taxon>Dikarya</taxon>
        <taxon>Ascomycota</taxon>
        <taxon>Pezizomycotina</taxon>
        <taxon>Dothideomycetes</taxon>
        <taxon>Pleosporomycetidae</taxon>
        <taxon>Pleosporales</taxon>
        <taxon>Lindgomycetaceae</taxon>
        <taxon>Clohesyomyces</taxon>
    </lineage>
</organism>
<feature type="compositionally biased region" description="Polar residues" evidence="1">
    <location>
        <begin position="1"/>
        <end position="32"/>
    </location>
</feature>
<reference evidence="2 3" key="1">
    <citation type="submission" date="2016-07" db="EMBL/GenBank/DDBJ databases">
        <title>Pervasive Adenine N6-methylation of Active Genes in Fungi.</title>
        <authorList>
            <consortium name="DOE Joint Genome Institute"/>
            <person name="Mondo S.J."/>
            <person name="Dannebaum R.O."/>
            <person name="Kuo R.C."/>
            <person name="Labutti K."/>
            <person name="Haridas S."/>
            <person name="Kuo A."/>
            <person name="Salamov A."/>
            <person name="Ahrendt S.R."/>
            <person name="Lipzen A."/>
            <person name="Sullivan W."/>
            <person name="Andreopoulos W.B."/>
            <person name="Clum A."/>
            <person name="Lindquist E."/>
            <person name="Daum C."/>
            <person name="Ramamoorthy G.K."/>
            <person name="Gryganskyi A."/>
            <person name="Culley D."/>
            <person name="Magnuson J.K."/>
            <person name="James T.Y."/>
            <person name="O'Malley M.A."/>
            <person name="Stajich J.E."/>
            <person name="Spatafora J.W."/>
            <person name="Visel A."/>
            <person name="Grigoriev I.V."/>
        </authorList>
    </citation>
    <scope>NUCLEOTIDE SEQUENCE [LARGE SCALE GENOMIC DNA]</scope>
    <source>
        <strain evidence="2 3">CBS 115471</strain>
    </source>
</reference>
<feature type="region of interest" description="Disordered" evidence="1">
    <location>
        <begin position="1"/>
        <end position="88"/>
    </location>
</feature>
<dbReference type="Proteomes" id="UP000193144">
    <property type="component" value="Unassembled WGS sequence"/>
</dbReference>